<dbReference type="InterPro" id="IPR003593">
    <property type="entry name" value="AAA+_ATPase"/>
</dbReference>
<evidence type="ECO:0000256" key="5">
    <source>
        <dbReference type="ARBA" id="ARBA00022741"/>
    </source>
</evidence>
<dbReference type="PROSITE" id="PS50893">
    <property type="entry name" value="ABC_TRANSPORTER_2"/>
    <property type="match status" value="1"/>
</dbReference>
<sequence>MADRNDNTDQPSPFAVRKISWQGLKTTLDLFRYLKPYRVTFFIGLVFLALSTGTSLAFPKLIGSIIEVIEGKSKYTINQITLFLFFILICQAIFSYFRIYLFTKVSELAMTNIRSDVFTKIITLPIAFLEQRRVGELTSRITSDVSQLQGLLSFTLAEVFRQIATLVIGISILFYTSWKLTLFMLATFPVLVIASVFFGRHMRRLSRKAQDELAAANVVVEETLQSVHVVKAFTNEPLEVNRYKTILKRVVDLSLYAATFRGGFVSFIIFALFGGIVGVIWYGAGLVQAGEFGLSDLFTFILYTTFIGASISGMGDLYAQINKTIGASERIFEILEETPELTLESAENAVASPISGQIVYKDVHFSYPSRKDLPVLKGISLQINAGEKIALVGYSGAGKSTIVQLLMRFYDYQSGEIRIDGKLLHTYGLSELRKNIAIVPQEVMLFGGTIYENIAYGKPAASRDEIYDAAKRAYALEFIDSFPEKFETIVGERGVKLSGGQRQRIAIARAILKNPKILILDEATSSLDAESEKLVQIALDELMKNRTTIVIAHRLATIRKVDMIYVIREGRIAESGSHQELTVLDNGLYANLIKLQFENAETN</sequence>
<dbReference type="Proteomes" id="UP000309788">
    <property type="component" value="Unassembled WGS sequence"/>
</dbReference>
<dbReference type="Gene3D" id="3.40.50.300">
    <property type="entry name" value="P-loop containing nucleotide triphosphate hydrolases"/>
    <property type="match status" value="1"/>
</dbReference>
<dbReference type="PANTHER" id="PTHR43394">
    <property type="entry name" value="ATP-DEPENDENT PERMEASE MDL1, MITOCHONDRIAL"/>
    <property type="match status" value="1"/>
</dbReference>
<feature type="transmembrane region" description="Helical" evidence="9">
    <location>
        <begin position="297"/>
        <end position="319"/>
    </location>
</feature>
<evidence type="ECO:0000256" key="4">
    <source>
        <dbReference type="ARBA" id="ARBA00022692"/>
    </source>
</evidence>
<dbReference type="GO" id="GO:0005524">
    <property type="term" value="F:ATP binding"/>
    <property type="evidence" value="ECO:0007669"/>
    <property type="project" value="UniProtKB-KW"/>
</dbReference>
<dbReference type="SMART" id="SM00382">
    <property type="entry name" value="AAA"/>
    <property type="match status" value="1"/>
</dbReference>
<gene>
    <name evidence="12" type="ORF">FEM55_22535</name>
</gene>
<dbReference type="Pfam" id="PF00664">
    <property type="entry name" value="ABC_membrane"/>
    <property type="match status" value="1"/>
</dbReference>
<dbReference type="PROSITE" id="PS00211">
    <property type="entry name" value="ABC_TRANSPORTER_1"/>
    <property type="match status" value="1"/>
</dbReference>
<dbReference type="PANTHER" id="PTHR43394:SF1">
    <property type="entry name" value="ATP-BINDING CASSETTE SUB-FAMILY B MEMBER 10, MITOCHONDRIAL"/>
    <property type="match status" value="1"/>
</dbReference>
<comment type="caution">
    <text evidence="12">The sequence shown here is derived from an EMBL/GenBank/DDBJ whole genome shotgun (WGS) entry which is preliminary data.</text>
</comment>
<dbReference type="GO" id="GO:0090374">
    <property type="term" value="P:oligopeptide export from mitochondrion"/>
    <property type="evidence" value="ECO:0007669"/>
    <property type="project" value="TreeGrafter"/>
</dbReference>
<dbReference type="InterPro" id="IPR036640">
    <property type="entry name" value="ABC1_TM_sf"/>
</dbReference>
<name>A0A5R9K6W2_9BACT</name>
<dbReference type="Pfam" id="PF00005">
    <property type="entry name" value="ABC_tran"/>
    <property type="match status" value="1"/>
</dbReference>
<dbReference type="PROSITE" id="PS50929">
    <property type="entry name" value="ABC_TM1F"/>
    <property type="match status" value="1"/>
</dbReference>
<dbReference type="SUPFAM" id="SSF52540">
    <property type="entry name" value="P-loop containing nucleoside triphosphate hydrolases"/>
    <property type="match status" value="1"/>
</dbReference>
<proteinExistence type="inferred from homology"/>
<keyword evidence="3" id="KW-0813">Transport</keyword>
<feature type="transmembrane region" description="Helical" evidence="9">
    <location>
        <begin position="39"/>
        <end position="59"/>
    </location>
</feature>
<keyword evidence="7 9" id="KW-1133">Transmembrane helix</keyword>
<dbReference type="GO" id="GO:0015421">
    <property type="term" value="F:ABC-type oligopeptide transporter activity"/>
    <property type="evidence" value="ECO:0007669"/>
    <property type="project" value="TreeGrafter"/>
</dbReference>
<dbReference type="RefSeq" id="WP_138283579.1">
    <property type="nucleotide sequence ID" value="NZ_BMGE01000004.1"/>
</dbReference>
<evidence type="ECO:0000256" key="2">
    <source>
        <dbReference type="ARBA" id="ARBA00007577"/>
    </source>
</evidence>
<keyword evidence="13" id="KW-1185">Reference proteome</keyword>
<feature type="transmembrane region" description="Helical" evidence="9">
    <location>
        <begin position="180"/>
        <end position="198"/>
    </location>
</feature>
<evidence type="ECO:0000313" key="13">
    <source>
        <dbReference type="Proteomes" id="UP000309788"/>
    </source>
</evidence>
<evidence type="ECO:0000256" key="3">
    <source>
        <dbReference type="ARBA" id="ARBA00022448"/>
    </source>
</evidence>
<dbReference type="GO" id="GO:0016887">
    <property type="term" value="F:ATP hydrolysis activity"/>
    <property type="evidence" value="ECO:0007669"/>
    <property type="project" value="InterPro"/>
</dbReference>
<dbReference type="InterPro" id="IPR027417">
    <property type="entry name" value="P-loop_NTPase"/>
</dbReference>
<comment type="subcellular location">
    <subcellularLocation>
        <location evidence="1">Cell membrane</location>
        <topology evidence="1">Multi-pass membrane protein</topology>
    </subcellularLocation>
</comment>
<evidence type="ECO:0000259" key="11">
    <source>
        <dbReference type="PROSITE" id="PS50929"/>
    </source>
</evidence>
<evidence type="ECO:0000259" key="10">
    <source>
        <dbReference type="PROSITE" id="PS50893"/>
    </source>
</evidence>
<comment type="similarity">
    <text evidence="2">Belongs to the ABC transporter superfamily. ABCB family. Multidrug resistance exporter (TC 3.A.1.201) subfamily.</text>
</comment>
<dbReference type="AlphaFoldDB" id="A0A5R9K6W2"/>
<dbReference type="CDD" id="cd03249">
    <property type="entry name" value="ABC_MTABC3_MDL1_MDL2"/>
    <property type="match status" value="1"/>
</dbReference>
<evidence type="ECO:0000256" key="9">
    <source>
        <dbReference type="SAM" id="Phobius"/>
    </source>
</evidence>
<keyword evidence="5" id="KW-0547">Nucleotide-binding</keyword>
<dbReference type="InterPro" id="IPR003439">
    <property type="entry name" value="ABC_transporter-like_ATP-bd"/>
</dbReference>
<evidence type="ECO:0000313" key="12">
    <source>
        <dbReference type="EMBL" id="TLU89519.1"/>
    </source>
</evidence>
<keyword evidence="8 9" id="KW-0472">Membrane</keyword>
<dbReference type="FunFam" id="3.40.50.300:FF:000205">
    <property type="entry name" value="ABC transporter B family member 4"/>
    <property type="match status" value="1"/>
</dbReference>
<dbReference type="Gene3D" id="1.20.1560.10">
    <property type="entry name" value="ABC transporter type 1, transmembrane domain"/>
    <property type="match status" value="1"/>
</dbReference>
<keyword evidence="4 9" id="KW-0812">Transmembrane</keyword>
<evidence type="ECO:0000256" key="7">
    <source>
        <dbReference type="ARBA" id="ARBA00022989"/>
    </source>
</evidence>
<keyword evidence="6 12" id="KW-0067">ATP-binding</keyword>
<protein>
    <submittedName>
        <fullName evidence="12">ATP-binding cassette domain-containing protein</fullName>
    </submittedName>
</protein>
<evidence type="ECO:0000256" key="8">
    <source>
        <dbReference type="ARBA" id="ARBA00023136"/>
    </source>
</evidence>
<dbReference type="SUPFAM" id="SSF90123">
    <property type="entry name" value="ABC transporter transmembrane region"/>
    <property type="match status" value="1"/>
</dbReference>
<dbReference type="InterPro" id="IPR039421">
    <property type="entry name" value="Type_1_exporter"/>
</dbReference>
<feature type="transmembrane region" description="Helical" evidence="9">
    <location>
        <begin position="80"/>
        <end position="101"/>
    </location>
</feature>
<feature type="domain" description="ABC transporter" evidence="10">
    <location>
        <begin position="358"/>
        <end position="594"/>
    </location>
</feature>
<dbReference type="InterPro" id="IPR017871">
    <property type="entry name" value="ABC_transporter-like_CS"/>
</dbReference>
<reference evidence="12 13" key="1">
    <citation type="submission" date="2019-05" db="EMBL/GenBank/DDBJ databases">
        <authorList>
            <person name="Qu J.-H."/>
        </authorList>
    </citation>
    <scope>NUCLEOTIDE SEQUENCE [LARGE SCALE GENOMIC DNA]</scope>
    <source>
        <strain evidence="12 13">Z12</strain>
    </source>
</reference>
<dbReference type="OrthoDB" id="9769115at2"/>
<dbReference type="EMBL" id="VCEI01000030">
    <property type="protein sequence ID" value="TLU89519.1"/>
    <property type="molecule type" value="Genomic_DNA"/>
</dbReference>
<organism evidence="12 13">
    <name type="scientific">Dyadobacter sediminis</name>
    <dbReference type="NCBI Taxonomy" id="1493691"/>
    <lineage>
        <taxon>Bacteria</taxon>
        <taxon>Pseudomonadati</taxon>
        <taxon>Bacteroidota</taxon>
        <taxon>Cytophagia</taxon>
        <taxon>Cytophagales</taxon>
        <taxon>Spirosomataceae</taxon>
        <taxon>Dyadobacter</taxon>
    </lineage>
</organism>
<evidence type="ECO:0000256" key="1">
    <source>
        <dbReference type="ARBA" id="ARBA00004651"/>
    </source>
</evidence>
<accession>A0A5R9K6W2</accession>
<evidence type="ECO:0000256" key="6">
    <source>
        <dbReference type="ARBA" id="ARBA00022840"/>
    </source>
</evidence>
<feature type="transmembrane region" description="Helical" evidence="9">
    <location>
        <begin position="264"/>
        <end position="285"/>
    </location>
</feature>
<dbReference type="InterPro" id="IPR011527">
    <property type="entry name" value="ABC1_TM_dom"/>
</dbReference>
<feature type="domain" description="ABC transmembrane type-1" evidence="11">
    <location>
        <begin position="42"/>
        <end position="323"/>
    </location>
</feature>
<dbReference type="GO" id="GO:0005886">
    <property type="term" value="C:plasma membrane"/>
    <property type="evidence" value="ECO:0007669"/>
    <property type="project" value="UniProtKB-SubCell"/>
</dbReference>
<dbReference type="CDD" id="cd18576">
    <property type="entry name" value="ABC_6TM_bac_exporter_ABCB8_10_like"/>
    <property type="match status" value="1"/>
</dbReference>